<reference evidence="2 3" key="1">
    <citation type="journal article" date="2015" name="BMC Genomics">
        <title>Insights from the genome of Ophiocordyceps polyrhachis-furcata to pathogenicity and host specificity in insect fungi.</title>
        <authorList>
            <person name="Wichadakul D."/>
            <person name="Kobmoo N."/>
            <person name="Ingsriswang S."/>
            <person name="Tangphatsornruang S."/>
            <person name="Chantasingh D."/>
            <person name="Luangsa-ard J.J."/>
            <person name="Eurwilaichitr L."/>
        </authorList>
    </citation>
    <scope>NUCLEOTIDE SEQUENCE [LARGE SCALE GENOMIC DNA]</scope>
    <source>
        <strain evidence="2 3">BCC 54312</strain>
    </source>
</reference>
<dbReference type="AlphaFoldDB" id="A0A367L263"/>
<dbReference type="EMBL" id="LKCN02000019">
    <property type="protein sequence ID" value="RCI08520.1"/>
    <property type="molecule type" value="Genomic_DNA"/>
</dbReference>
<proteinExistence type="predicted"/>
<feature type="region of interest" description="Disordered" evidence="1">
    <location>
        <begin position="102"/>
        <end position="130"/>
    </location>
</feature>
<evidence type="ECO:0000313" key="3">
    <source>
        <dbReference type="Proteomes" id="UP000253664"/>
    </source>
</evidence>
<keyword evidence="3" id="KW-1185">Reference proteome</keyword>
<dbReference type="OrthoDB" id="10380131at2759"/>
<evidence type="ECO:0000313" key="2">
    <source>
        <dbReference type="EMBL" id="RCI08520.1"/>
    </source>
</evidence>
<feature type="compositionally biased region" description="Basic and acidic residues" evidence="1">
    <location>
        <begin position="117"/>
        <end position="130"/>
    </location>
</feature>
<name>A0A367L263_9HYPO</name>
<comment type="caution">
    <text evidence="2">The sequence shown here is derived from an EMBL/GenBank/DDBJ whole genome shotgun (WGS) entry which is preliminary data.</text>
</comment>
<sequence length="542" mass="61580">MACLYVSSDKSKKEGQTLRHYDDEEQLPRRIEERKLTTFNAQVRIAAGSFDRDASNTNDRVVALLSDVGIVGIVSNQKITVVTAIDKYHFALLGPAFQSIGLEGEEEEAQEEEEEEERRRRIGDDETSLCRDPDVGADSFPFWKTSRRTTQVPLPVQFTYNKKMSTTTTRMACFLLLVSLAYCLPDQFPDPEPDPRNMNVRKYMYESSQVPSDVDVGFEYWKSKQPQPRVGEPVHLLDDDHVLGQVRKSEKHVEIHEQAVTVPPSSDADVGFGYWTNGQPQPHPGEPVYLSDEDHILGRVQERKQDLRDRKQHIADDGLGYWSTADGHVSKSDKYSRGRALHPHLPRPTNTDTYFGEVAGEESFYGGGSRVCEYLTPAYMPIHQGSPKIEAIFNAHNVGIYRSEAEARTKHRFSCATLEPVWIRRYCNAPKVACTKDGSFQGRFQDRYAPENWGHGGPAALPLDFCNDLPAFMKTVDRGRDRDARPTYCMRRRSEGTKGTAVVALECRGWHKNFAHDCVGRDASQTSGWYNFTERSYDHLPW</sequence>
<evidence type="ECO:0000256" key="1">
    <source>
        <dbReference type="SAM" id="MobiDB-lite"/>
    </source>
</evidence>
<accession>A0A367L263</accession>
<protein>
    <submittedName>
        <fullName evidence="2">Uncharacterized protein</fullName>
    </submittedName>
</protein>
<dbReference type="Proteomes" id="UP000253664">
    <property type="component" value="Unassembled WGS sequence"/>
</dbReference>
<organism evidence="2 3">
    <name type="scientific">Ophiocordyceps polyrhachis-furcata BCC 54312</name>
    <dbReference type="NCBI Taxonomy" id="1330021"/>
    <lineage>
        <taxon>Eukaryota</taxon>
        <taxon>Fungi</taxon>
        <taxon>Dikarya</taxon>
        <taxon>Ascomycota</taxon>
        <taxon>Pezizomycotina</taxon>
        <taxon>Sordariomycetes</taxon>
        <taxon>Hypocreomycetidae</taxon>
        <taxon>Hypocreales</taxon>
        <taxon>Ophiocordycipitaceae</taxon>
        <taxon>Ophiocordyceps</taxon>
    </lineage>
</organism>
<feature type="compositionally biased region" description="Acidic residues" evidence="1">
    <location>
        <begin position="103"/>
        <end position="116"/>
    </location>
</feature>
<gene>
    <name evidence="2" type="ORF">L249_8843</name>
</gene>